<dbReference type="Proteomes" id="UP001056535">
    <property type="component" value="Chromosome"/>
</dbReference>
<evidence type="ECO:0000256" key="5">
    <source>
        <dbReference type="ARBA" id="ARBA00023136"/>
    </source>
</evidence>
<dbReference type="Pfam" id="PF13515">
    <property type="entry name" value="FUSC_2"/>
    <property type="match status" value="1"/>
</dbReference>
<keyword evidence="5 7" id="KW-0472">Membrane</keyword>
<evidence type="ECO:0000256" key="7">
    <source>
        <dbReference type="SAM" id="Phobius"/>
    </source>
</evidence>
<dbReference type="EMBL" id="CP099490">
    <property type="protein sequence ID" value="USQ76892.1"/>
    <property type="molecule type" value="Genomic_DNA"/>
</dbReference>
<feature type="transmembrane region" description="Helical" evidence="7">
    <location>
        <begin position="422"/>
        <end position="441"/>
    </location>
</feature>
<organism evidence="9 10">
    <name type="scientific">Ornithinimicrobium cryptoxanthini</name>
    <dbReference type="NCBI Taxonomy" id="2934161"/>
    <lineage>
        <taxon>Bacteria</taxon>
        <taxon>Bacillati</taxon>
        <taxon>Actinomycetota</taxon>
        <taxon>Actinomycetes</taxon>
        <taxon>Micrococcales</taxon>
        <taxon>Ornithinimicrobiaceae</taxon>
        <taxon>Ornithinimicrobium</taxon>
    </lineage>
</organism>
<evidence type="ECO:0000256" key="1">
    <source>
        <dbReference type="ARBA" id="ARBA00004651"/>
    </source>
</evidence>
<comment type="subcellular location">
    <subcellularLocation>
        <location evidence="1">Cell membrane</location>
        <topology evidence="1">Multi-pass membrane protein</topology>
    </subcellularLocation>
</comment>
<feature type="transmembrane region" description="Helical" evidence="7">
    <location>
        <begin position="142"/>
        <end position="158"/>
    </location>
</feature>
<accession>A0ABY4YJU1</accession>
<feature type="transmembrane region" description="Helical" evidence="7">
    <location>
        <begin position="164"/>
        <end position="187"/>
    </location>
</feature>
<feature type="domain" description="Integral membrane bound transporter" evidence="8">
    <location>
        <begin position="340"/>
        <end position="462"/>
    </location>
</feature>
<protein>
    <submittedName>
        <fullName evidence="9">FUSC family protein</fullName>
    </submittedName>
</protein>
<dbReference type="RefSeq" id="WP_252621595.1">
    <property type="nucleotide sequence ID" value="NZ_CP099490.1"/>
</dbReference>
<evidence type="ECO:0000256" key="6">
    <source>
        <dbReference type="ARBA" id="ARBA00043993"/>
    </source>
</evidence>
<keyword evidence="4 7" id="KW-1133">Transmembrane helix</keyword>
<dbReference type="InterPro" id="IPR049453">
    <property type="entry name" value="Memb_transporter_dom"/>
</dbReference>
<feature type="transmembrane region" description="Helical" evidence="7">
    <location>
        <begin position="321"/>
        <end position="341"/>
    </location>
</feature>
<evidence type="ECO:0000259" key="8">
    <source>
        <dbReference type="Pfam" id="PF13515"/>
    </source>
</evidence>
<dbReference type="PANTHER" id="PTHR30509">
    <property type="entry name" value="P-HYDROXYBENZOIC ACID EFFLUX PUMP SUBUNIT-RELATED"/>
    <property type="match status" value="1"/>
</dbReference>
<evidence type="ECO:0000256" key="3">
    <source>
        <dbReference type="ARBA" id="ARBA00022692"/>
    </source>
</evidence>
<dbReference type="PANTHER" id="PTHR30509:SF9">
    <property type="entry name" value="MULTIDRUG RESISTANCE PROTEIN MDTO"/>
    <property type="match status" value="1"/>
</dbReference>
<feature type="transmembrane region" description="Helical" evidence="7">
    <location>
        <begin position="91"/>
        <end position="110"/>
    </location>
</feature>
<evidence type="ECO:0000313" key="10">
    <source>
        <dbReference type="Proteomes" id="UP001056535"/>
    </source>
</evidence>
<comment type="similarity">
    <text evidence="6">Belongs to the YccS/YhfK family.</text>
</comment>
<feature type="transmembrane region" description="Helical" evidence="7">
    <location>
        <begin position="116"/>
        <end position="135"/>
    </location>
</feature>
<gene>
    <name evidence="9" type="ORF">NF557_02910</name>
</gene>
<feature type="transmembrane region" description="Helical" evidence="7">
    <location>
        <begin position="453"/>
        <end position="471"/>
    </location>
</feature>
<evidence type="ECO:0000256" key="4">
    <source>
        <dbReference type="ARBA" id="ARBA00022989"/>
    </source>
</evidence>
<evidence type="ECO:0000256" key="2">
    <source>
        <dbReference type="ARBA" id="ARBA00022475"/>
    </source>
</evidence>
<keyword evidence="10" id="KW-1185">Reference proteome</keyword>
<evidence type="ECO:0000313" key="9">
    <source>
        <dbReference type="EMBL" id="USQ76892.1"/>
    </source>
</evidence>
<keyword evidence="2" id="KW-1003">Cell membrane</keyword>
<reference evidence="9" key="1">
    <citation type="submission" date="2022-06" db="EMBL/GenBank/DDBJ databases">
        <title>Ornithinimicrobium JY.X270.</title>
        <authorList>
            <person name="Huang Y."/>
        </authorList>
    </citation>
    <scope>NUCLEOTIDE SEQUENCE</scope>
    <source>
        <strain evidence="9">JY.X270</strain>
    </source>
</reference>
<name>A0ABY4YJU1_9MICO</name>
<proteinExistence type="inferred from homology"/>
<keyword evidence="3 7" id="KW-0812">Transmembrane</keyword>
<sequence length="604" mass="63830">MSFSRRAVRGARRRAVRGAEHLAVAATTPFRGLRWEVRPPTRWPIAARASLAVAIPLTITTLTGHHTWGLLCGTGVFTVLYGAGRPLRSRARVLLLVAVGLIGCMALGTLASGNALLSVLVTALVGAVATFLAHALRLGPPGAFFFVLLVGIGGYLPSRGLDPWSMVGATALGASIAVPIALFDLLLDRRGPERAAVAAAGRAVQAFINTSPGDADAEDKSTAATNAIHDAWTTLWDGGDPVREDHLDGRGDLGALADDEAVDDLEELVTELLVVQQRYSERLLPQVQGNPDLARESMTASLGRPSLRHLIRRATRWPTTALQAALRVATGIAAAGIVSGVLLDTSHMYWAMAAAALVLHTGLDRRSTAVRSVERLAGTALGILLFLLGGFSGSGPWTVVATVVLLQGLVELLVVRNYTLAVVFMTPLALTIGTAGSGLPALEIAQERLVDTAIGVLCGVAVPWFVGWRAGRKMLAKHLSRVLSSSADAIALLAVGRHGDRPGLVAQRELSLDLQELSAVAGRAIRDEPHRVEDLVPVREATAWLGFTVIATAAQTPADEPLERVVAAVEPARELAARLALQDIPDHQEIRTVRALVGRRPQLG</sequence>